<dbReference type="PANTHER" id="PTHR12263:SF0">
    <property type="entry name" value="V-TYPE PROTON ATPASE SUBUNIT"/>
    <property type="match status" value="1"/>
</dbReference>
<sequence>MKLKLKFKLELKVEVKLKLKFKLELLALKPLGWTSGMAVSVPIVGAVCGFWAVVAFIVPWFIPKGPNRGVTQWCIVLSAICCWAFWGLNYLTQMNPLIGPKLSSNQISAIAREWGNALQK</sequence>
<comment type="subcellular location">
    <subcellularLocation>
        <location evidence="1">Endomembrane system</location>
        <topology evidence="1">Multi-pass membrane protein</topology>
    </subcellularLocation>
</comment>
<dbReference type="EMBL" id="AP028918">
    <property type="protein sequence ID" value="BES98947.1"/>
    <property type="molecule type" value="Genomic_DNA"/>
</dbReference>
<feature type="transmembrane region" description="Helical" evidence="9">
    <location>
        <begin position="31"/>
        <end position="58"/>
    </location>
</feature>
<evidence type="ECO:0000313" key="11">
    <source>
        <dbReference type="Proteomes" id="UP001307889"/>
    </source>
</evidence>
<evidence type="ECO:0000256" key="1">
    <source>
        <dbReference type="ARBA" id="ARBA00004127"/>
    </source>
</evidence>
<proteinExistence type="inferred from homology"/>
<evidence type="ECO:0000256" key="9">
    <source>
        <dbReference type="SAM" id="Phobius"/>
    </source>
</evidence>
<keyword evidence="8 9" id="KW-0472">Membrane</keyword>
<keyword evidence="6 9" id="KW-1133">Transmembrane helix</keyword>
<evidence type="ECO:0000313" key="10">
    <source>
        <dbReference type="EMBL" id="BES98947.1"/>
    </source>
</evidence>
<keyword evidence="11" id="KW-1185">Reference proteome</keyword>
<reference evidence="10 11" key="1">
    <citation type="submission" date="2023-09" db="EMBL/GenBank/DDBJ databases">
        <title>Nesidiocoris tenuis whole genome shotgun sequence.</title>
        <authorList>
            <person name="Shibata T."/>
            <person name="Shimoda M."/>
            <person name="Kobayashi T."/>
            <person name="Uehara T."/>
        </authorList>
    </citation>
    <scope>NUCLEOTIDE SEQUENCE [LARGE SCALE GENOMIC DNA]</scope>
    <source>
        <strain evidence="10 11">Japan</strain>
    </source>
</reference>
<dbReference type="Pfam" id="PF05493">
    <property type="entry name" value="ATP_synt_H"/>
    <property type="match status" value="1"/>
</dbReference>
<evidence type="ECO:0000256" key="4">
    <source>
        <dbReference type="ARBA" id="ARBA00022692"/>
    </source>
</evidence>
<dbReference type="Proteomes" id="UP001307889">
    <property type="component" value="Chromosome 10"/>
</dbReference>
<feature type="transmembrane region" description="Helical" evidence="9">
    <location>
        <begin position="70"/>
        <end position="91"/>
    </location>
</feature>
<evidence type="ECO:0000256" key="5">
    <source>
        <dbReference type="ARBA" id="ARBA00022781"/>
    </source>
</evidence>
<evidence type="ECO:0000256" key="3">
    <source>
        <dbReference type="ARBA" id="ARBA00022448"/>
    </source>
</evidence>
<evidence type="ECO:0000256" key="6">
    <source>
        <dbReference type="ARBA" id="ARBA00022989"/>
    </source>
</evidence>
<keyword evidence="7" id="KW-0406">Ion transport</keyword>
<evidence type="ECO:0000256" key="7">
    <source>
        <dbReference type="ARBA" id="ARBA00023065"/>
    </source>
</evidence>
<comment type="similarity">
    <text evidence="2">Belongs to the V-ATPase e1/e2 subunit family.</text>
</comment>
<dbReference type="PANTHER" id="PTHR12263">
    <property type="entry name" value="VACUOLAR ATP SYNTHASE SUBUNIT H"/>
    <property type="match status" value="1"/>
</dbReference>
<keyword evidence="3" id="KW-0813">Transport</keyword>
<accession>A0ABN7B848</accession>
<organism evidence="10 11">
    <name type="scientific">Nesidiocoris tenuis</name>
    <dbReference type="NCBI Taxonomy" id="355587"/>
    <lineage>
        <taxon>Eukaryota</taxon>
        <taxon>Metazoa</taxon>
        <taxon>Ecdysozoa</taxon>
        <taxon>Arthropoda</taxon>
        <taxon>Hexapoda</taxon>
        <taxon>Insecta</taxon>
        <taxon>Pterygota</taxon>
        <taxon>Neoptera</taxon>
        <taxon>Paraneoptera</taxon>
        <taxon>Hemiptera</taxon>
        <taxon>Heteroptera</taxon>
        <taxon>Panheteroptera</taxon>
        <taxon>Cimicomorpha</taxon>
        <taxon>Miridae</taxon>
        <taxon>Dicyphina</taxon>
        <taxon>Nesidiocoris</taxon>
    </lineage>
</organism>
<dbReference type="InterPro" id="IPR008389">
    <property type="entry name" value="ATPase_V0-cplx_e1/e2_su"/>
</dbReference>
<keyword evidence="5" id="KW-0375">Hydrogen ion transport</keyword>
<name>A0ABN7B848_9HEMI</name>
<keyword evidence="4 9" id="KW-0812">Transmembrane</keyword>
<evidence type="ECO:0000256" key="2">
    <source>
        <dbReference type="ARBA" id="ARBA00008328"/>
    </source>
</evidence>
<evidence type="ECO:0000256" key="8">
    <source>
        <dbReference type="ARBA" id="ARBA00023136"/>
    </source>
</evidence>
<protein>
    <submittedName>
        <fullName evidence="10">ATPase subunit</fullName>
    </submittedName>
</protein>
<gene>
    <name evidence="10" type="ORF">NTJ_11763</name>
</gene>